<evidence type="ECO:0000313" key="2">
    <source>
        <dbReference type="EMBL" id="RUO68989.1"/>
    </source>
</evidence>
<reference evidence="3" key="1">
    <citation type="journal article" date="2018" name="Front. Microbiol.">
        <title>Genome-Based Analysis Reveals the Taxonomy and Diversity of the Family Idiomarinaceae.</title>
        <authorList>
            <person name="Liu Y."/>
            <person name="Lai Q."/>
            <person name="Shao Z."/>
        </authorList>
    </citation>
    <scope>NUCLEOTIDE SEQUENCE [LARGE SCALE GENOMIC DNA]</scope>
    <source>
        <strain evidence="3">c121</strain>
    </source>
</reference>
<evidence type="ECO:0008006" key="4">
    <source>
        <dbReference type="Google" id="ProtNLM"/>
    </source>
</evidence>
<protein>
    <recommendedName>
        <fullName evidence="4">DUF342 domain-containing protein</fullName>
    </recommendedName>
</protein>
<gene>
    <name evidence="2" type="ORF">CWI80_12225</name>
</gene>
<dbReference type="AlphaFoldDB" id="A0A432YZE1"/>
<organism evidence="2 3">
    <name type="scientific">Pseudidiomarina sediminum</name>
    <dbReference type="NCBI Taxonomy" id="431675"/>
    <lineage>
        <taxon>Bacteria</taxon>
        <taxon>Pseudomonadati</taxon>
        <taxon>Pseudomonadota</taxon>
        <taxon>Gammaproteobacteria</taxon>
        <taxon>Alteromonadales</taxon>
        <taxon>Idiomarinaceae</taxon>
        <taxon>Pseudidiomarina</taxon>
    </lineage>
</organism>
<dbReference type="STRING" id="1122124.GCA_000423165_02394"/>
<dbReference type="RefSeq" id="WP_026861071.1">
    <property type="nucleotide sequence ID" value="NZ_JAHVIQ010000005.1"/>
</dbReference>
<name>A0A432YZE1_9GAMM</name>
<dbReference type="Proteomes" id="UP000287022">
    <property type="component" value="Unassembled WGS sequence"/>
</dbReference>
<evidence type="ECO:0000313" key="3">
    <source>
        <dbReference type="Proteomes" id="UP000287022"/>
    </source>
</evidence>
<keyword evidence="3" id="KW-1185">Reference proteome</keyword>
<comment type="caution">
    <text evidence="2">The sequence shown here is derived from an EMBL/GenBank/DDBJ whole genome shotgun (WGS) entry which is preliminary data.</text>
</comment>
<proteinExistence type="predicted"/>
<feature type="region of interest" description="Disordered" evidence="1">
    <location>
        <begin position="646"/>
        <end position="670"/>
    </location>
</feature>
<dbReference type="EMBL" id="PIQE01000006">
    <property type="protein sequence ID" value="RUO68989.1"/>
    <property type="molecule type" value="Genomic_DNA"/>
</dbReference>
<evidence type="ECO:0000256" key="1">
    <source>
        <dbReference type="SAM" id="MobiDB-lite"/>
    </source>
</evidence>
<accession>A0A432YZE1</accession>
<sequence>MPHHLASLRQQQGAAAVLLLLVVSLAIVAAVFVGIRQISVSQDKSQALHAQTQAQLQAWRGADLLYRYFHQLTEIENNKWSDLEPHLSAMATSSNASEGDILNGEPAAFIRAVTTPDPTIDEHYVTVDVVAASGAGGAAAARTTLRLVYLLAGPGSSGGGRGLPAVITFNRNLHLRGNIEVQAPADQPYVVNVRGDVTTGGNSIRGIDTINADGSIEIGSGSTFNNLYANGDIKLTGSVSGEQNLSALGDICLSGGASAMGTVKANGSATANGSVGFGDLTAIGSSDNLFHTLLCRPIGNDRNGEVFAVDLRGNSSAESVKAGGTVQLNSGYIGDLKGEADLITNNWGGTVEGVIKGDFYNNGNPALNDKISQNSGLNLNLTPLEPVLVETASFNALQYESVANYVFRAVGNDRIVTVKQVNGIPDGDYYLGDNTSVSGPKRDRLCEDKNCNGVSYPLCKGQSDWNGCFGYRKNQQRWDINGRSMAPGIVLFVGDAKLSNGVYYNTFIATGSIETSGNHQNYSPNYAGYSGVYQTKRYAPNGICDNPVMPNTPAQFCLADGTFKAEASSGLGNYAYMAGSEVGANYVGGNIALGASTKSHGNVLAGNEFNSGGNTEVHGYITAYAQGAQYFNTMGGSTKIVLDDLPPTFTPGAEVSPGQGGGNGTPSAGSGELNRAVLVWSRYL</sequence>